<dbReference type="InterPro" id="IPR002053">
    <property type="entry name" value="Glyco_hydro_25"/>
</dbReference>
<dbReference type="Proteomes" id="UP001398420">
    <property type="component" value="Unassembled WGS sequence"/>
</dbReference>
<dbReference type="InterPro" id="IPR017853">
    <property type="entry name" value="GH"/>
</dbReference>
<dbReference type="PANTHER" id="PTHR34135:SF1">
    <property type="entry name" value="GLYCOSYL HYDROLASE FAMILY 25"/>
    <property type="match status" value="1"/>
</dbReference>
<organism evidence="2 3">
    <name type="scientific">Kurthia gibsonii</name>
    <dbReference type="NCBI Taxonomy" id="33946"/>
    <lineage>
        <taxon>Bacteria</taxon>
        <taxon>Bacillati</taxon>
        <taxon>Bacillota</taxon>
        <taxon>Bacilli</taxon>
        <taxon>Bacillales</taxon>
        <taxon>Caryophanaceae</taxon>
        <taxon>Kurthia</taxon>
    </lineage>
</organism>
<dbReference type="PANTHER" id="PTHR34135">
    <property type="entry name" value="LYSOZYME"/>
    <property type="match status" value="1"/>
</dbReference>
<dbReference type="Gene3D" id="3.20.20.80">
    <property type="entry name" value="Glycosidases"/>
    <property type="match status" value="1"/>
</dbReference>
<sequence>MGYIVDFSKWQNRVNYEELSKVCDLAILRVQDGSYVKDGLYEQHAKGCSQFAIPYGVYAFARFTSVKDAEKEAQDFYERANRVKQPLFYVVDVEVESMSDMRAGTNAFIRTLRNLGAKKVGIYIAHHLYHTFCLDLTKADFIWIPRYHLDGKTILKPKFPCDLHQYTERGRIKGIEGYVDLNRLNGKKKLAWFIAE</sequence>
<keyword evidence="2" id="KW-0378">Hydrolase</keyword>
<dbReference type="CDD" id="cd06523">
    <property type="entry name" value="GH25_PlyB-like"/>
    <property type="match status" value="1"/>
</dbReference>
<dbReference type="RefSeq" id="WP_165442695.1">
    <property type="nucleotide sequence ID" value="NZ_JBANCH010000001.1"/>
</dbReference>
<dbReference type="Pfam" id="PF01183">
    <property type="entry name" value="Glyco_hydro_25"/>
    <property type="match status" value="1"/>
</dbReference>
<reference evidence="2 3" key="1">
    <citation type="submission" date="2024-04" db="EMBL/GenBank/DDBJ databases">
        <authorList>
            <person name="Wu Y.S."/>
            <person name="Zhang L."/>
        </authorList>
    </citation>
    <scope>NUCLEOTIDE SEQUENCE [LARGE SCALE GENOMIC DNA]</scope>
    <source>
        <strain evidence="2 3">KG-01</strain>
    </source>
</reference>
<gene>
    <name evidence="2" type="ORF">AAF454_03360</name>
</gene>
<evidence type="ECO:0000256" key="1">
    <source>
        <dbReference type="ARBA" id="ARBA00010646"/>
    </source>
</evidence>
<dbReference type="SUPFAM" id="SSF51445">
    <property type="entry name" value="(Trans)glycosidases"/>
    <property type="match status" value="1"/>
</dbReference>
<protein>
    <submittedName>
        <fullName evidence="2">Glycoside hydrolase family 25 protein</fullName>
    </submittedName>
</protein>
<dbReference type="GO" id="GO:0016787">
    <property type="term" value="F:hydrolase activity"/>
    <property type="evidence" value="ECO:0007669"/>
    <property type="project" value="UniProtKB-KW"/>
</dbReference>
<comment type="caution">
    <text evidence="2">The sequence shown here is derived from an EMBL/GenBank/DDBJ whole genome shotgun (WGS) entry which is preliminary data.</text>
</comment>
<keyword evidence="3" id="KW-1185">Reference proteome</keyword>
<evidence type="ECO:0000313" key="3">
    <source>
        <dbReference type="Proteomes" id="UP001398420"/>
    </source>
</evidence>
<name>A0ABU9LI99_9BACL</name>
<dbReference type="PROSITE" id="PS51904">
    <property type="entry name" value="GLYCOSYL_HYDROL_F25_2"/>
    <property type="match status" value="1"/>
</dbReference>
<comment type="similarity">
    <text evidence="1">Belongs to the glycosyl hydrolase 25 family.</text>
</comment>
<proteinExistence type="inferred from homology"/>
<dbReference type="EMBL" id="JBCEWA010000002">
    <property type="protein sequence ID" value="MEL5987463.1"/>
    <property type="molecule type" value="Genomic_DNA"/>
</dbReference>
<accession>A0ABU9LI99</accession>
<evidence type="ECO:0000313" key="2">
    <source>
        <dbReference type="EMBL" id="MEL5987463.1"/>
    </source>
</evidence>